<proteinExistence type="predicted"/>
<keyword evidence="2" id="KW-1185">Reference proteome</keyword>
<organism evidence="1 2">
    <name type="scientific">Guyanagaster necrorhizus</name>
    <dbReference type="NCBI Taxonomy" id="856835"/>
    <lineage>
        <taxon>Eukaryota</taxon>
        <taxon>Fungi</taxon>
        <taxon>Dikarya</taxon>
        <taxon>Basidiomycota</taxon>
        <taxon>Agaricomycotina</taxon>
        <taxon>Agaricomycetes</taxon>
        <taxon>Agaricomycetidae</taxon>
        <taxon>Agaricales</taxon>
        <taxon>Marasmiineae</taxon>
        <taxon>Physalacriaceae</taxon>
        <taxon>Guyanagaster</taxon>
    </lineage>
</organism>
<sequence length="71" mass="8094">MPAFYPGSFSAPRHRVWQPGHAWNVGDVCVVYYIEHGQQIIVSFQCIVHHVSDNSNGPPNSFFWRSVPLIL</sequence>
<name>A0A9P8ALM0_9AGAR</name>
<reference evidence="1" key="1">
    <citation type="submission" date="2020-11" db="EMBL/GenBank/DDBJ databases">
        <title>Adaptations for nitrogen fixation in a non-lichenized fungal sporocarp promotes dispersal by wood-feeding termites.</title>
        <authorList>
            <consortium name="DOE Joint Genome Institute"/>
            <person name="Koch R.A."/>
            <person name="Yoon G."/>
            <person name="Arayal U."/>
            <person name="Lail K."/>
            <person name="Amirebrahimi M."/>
            <person name="Labutti K."/>
            <person name="Lipzen A."/>
            <person name="Riley R."/>
            <person name="Barry K."/>
            <person name="Henrissat B."/>
            <person name="Grigoriev I.V."/>
            <person name="Herr J.R."/>
            <person name="Aime M.C."/>
        </authorList>
    </citation>
    <scope>NUCLEOTIDE SEQUENCE</scope>
    <source>
        <strain evidence="1">MCA 3950</strain>
    </source>
</reference>
<dbReference type="OrthoDB" id="2817171at2759"/>
<dbReference type="EMBL" id="MU250580">
    <property type="protein sequence ID" value="KAG7439940.1"/>
    <property type="molecule type" value="Genomic_DNA"/>
</dbReference>
<dbReference type="AlphaFoldDB" id="A0A9P8ALM0"/>
<gene>
    <name evidence="1" type="ORF">BT62DRAFT_1013278</name>
</gene>
<evidence type="ECO:0000313" key="2">
    <source>
        <dbReference type="Proteomes" id="UP000812287"/>
    </source>
</evidence>
<accession>A0A9P8ALM0</accession>
<dbReference type="Proteomes" id="UP000812287">
    <property type="component" value="Unassembled WGS sequence"/>
</dbReference>
<dbReference type="RefSeq" id="XP_043033440.1">
    <property type="nucleotide sequence ID" value="XM_043178033.1"/>
</dbReference>
<comment type="caution">
    <text evidence="1">The sequence shown here is derived from an EMBL/GenBank/DDBJ whole genome shotgun (WGS) entry which is preliminary data.</text>
</comment>
<dbReference type="GeneID" id="66100320"/>
<evidence type="ECO:0000313" key="1">
    <source>
        <dbReference type="EMBL" id="KAG7439940.1"/>
    </source>
</evidence>
<protein>
    <submittedName>
        <fullName evidence="1">Uncharacterized protein</fullName>
    </submittedName>
</protein>